<dbReference type="InterPro" id="IPR032675">
    <property type="entry name" value="LRR_dom_sf"/>
</dbReference>
<evidence type="ECO:0008006" key="3">
    <source>
        <dbReference type="Google" id="ProtNLM"/>
    </source>
</evidence>
<sequence>MKHAHNIIHLLIEKDLEFFETLFPKLINIQKLELRGCTWTCLNLDKELDFVYSYLQVLNISNTSYCNAIEIIQKTTGSIQKIWTDSMHYNPFNNSGNFILKISQHCPNLKYIKIALKDQYLDKLELLLTACKLLEGLHIYKDLNNKDHPYKFSDKLLITLVKFAPMSLYKIGISYCNFKISILDWFFNNWKGRKTLCLYSILDRNYQDCFYNLNYISELKTLIEKYINEGVIKKFHYGDFDDEDFRWCF</sequence>
<dbReference type="Gene3D" id="3.80.10.10">
    <property type="entry name" value="Ribonuclease Inhibitor"/>
    <property type="match status" value="1"/>
</dbReference>
<proteinExistence type="predicted"/>
<name>A0A397TF10_9GLOM</name>
<organism evidence="1 2">
    <name type="scientific">Glomus cerebriforme</name>
    <dbReference type="NCBI Taxonomy" id="658196"/>
    <lineage>
        <taxon>Eukaryota</taxon>
        <taxon>Fungi</taxon>
        <taxon>Fungi incertae sedis</taxon>
        <taxon>Mucoromycota</taxon>
        <taxon>Glomeromycotina</taxon>
        <taxon>Glomeromycetes</taxon>
        <taxon>Glomerales</taxon>
        <taxon>Glomeraceae</taxon>
        <taxon>Glomus</taxon>
    </lineage>
</organism>
<accession>A0A397TF10</accession>
<dbReference type="EMBL" id="QKYT01000068">
    <property type="protein sequence ID" value="RIA95055.1"/>
    <property type="molecule type" value="Genomic_DNA"/>
</dbReference>
<dbReference type="OrthoDB" id="2305392at2759"/>
<evidence type="ECO:0000313" key="1">
    <source>
        <dbReference type="EMBL" id="RIA95055.1"/>
    </source>
</evidence>
<dbReference type="Proteomes" id="UP000265703">
    <property type="component" value="Unassembled WGS sequence"/>
</dbReference>
<protein>
    <recommendedName>
        <fullName evidence="3">F-box domain-containing protein</fullName>
    </recommendedName>
</protein>
<reference evidence="1 2" key="1">
    <citation type="submission" date="2018-06" db="EMBL/GenBank/DDBJ databases">
        <title>Comparative genomics reveals the genomic features of Rhizophagus irregularis, R. cerebriforme, R. diaphanum and Gigaspora rosea, and their symbiotic lifestyle signature.</title>
        <authorList>
            <person name="Morin E."/>
            <person name="San Clemente H."/>
            <person name="Chen E.C.H."/>
            <person name="De La Providencia I."/>
            <person name="Hainaut M."/>
            <person name="Kuo A."/>
            <person name="Kohler A."/>
            <person name="Murat C."/>
            <person name="Tang N."/>
            <person name="Roy S."/>
            <person name="Loubradou J."/>
            <person name="Henrissat B."/>
            <person name="Grigoriev I.V."/>
            <person name="Corradi N."/>
            <person name="Roux C."/>
            <person name="Martin F.M."/>
        </authorList>
    </citation>
    <scope>NUCLEOTIDE SEQUENCE [LARGE SCALE GENOMIC DNA]</scope>
    <source>
        <strain evidence="1 2">DAOM 227022</strain>
    </source>
</reference>
<dbReference type="SUPFAM" id="SSF52047">
    <property type="entry name" value="RNI-like"/>
    <property type="match status" value="1"/>
</dbReference>
<keyword evidence="2" id="KW-1185">Reference proteome</keyword>
<gene>
    <name evidence="1" type="ORF">C1645_734325</name>
</gene>
<comment type="caution">
    <text evidence="1">The sequence shown here is derived from an EMBL/GenBank/DDBJ whole genome shotgun (WGS) entry which is preliminary data.</text>
</comment>
<evidence type="ECO:0000313" key="2">
    <source>
        <dbReference type="Proteomes" id="UP000265703"/>
    </source>
</evidence>
<dbReference type="AlphaFoldDB" id="A0A397TF10"/>